<evidence type="ECO:0000256" key="2">
    <source>
        <dbReference type="ARBA" id="ARBA00006375"/>
    </source>
</evidence>
<keyword evidence="3 11" id="KW-0813">Transport</keyword>
<evidence type="ECO:0000256" key="6">
    <source>
        <dbReference type="ARBA" id="ARBA00022792"/>
    </source>
</evidence>
<dbReference type="PRINTS" id="PR00926">
    <property type="entry name" value="MITOCARRIER"/>
</dbReference>
<dbReference type="InterPro" id="IPR018108">
    <property type="entry name" value="MCP_transmembrane"/>
</dbReference>
<comment type="subcellular location">
    <subcellularLocation>
        <location evidence="1">Mitochondrion inner membrane</location>
        <topology evidence="1">Multi-pass membrane protein</topology>
    </subcellularLocation>
</comment>
<organism evidence="12 13">
    <name type="scientific">Ogataea philodendri</name>
    <dbReference type="NCBI Taxonomy" id="1378263"/>
    <lineage>
        <taxon>Eukaryota</taxon>
        <taxon>Fungi</taxon>
        <taxon>Dikarya</taxon>
        <taxon>Ascomycota</taxon>
        <taxon>Saccharomycotina</taxon>
        <taxon>Pichiomycetes</taxon>
        <taxon>Pichiales</taxon>
        <taxon>Pichiaceae</taxon>
        <taxon>Ogataea</taxon>
    </lineage>
</organism>
<dbReference type="PANTHER" id="PTHR45624">
    <property type="entry name" value="MITOCHONDRIAL BASIC AMINO ACIDS TRANSPORTER-RELATED"/>
    <property type="match status" value="1"/>
</dbReference>
<dbReference type="GO" id="GO:1990575">
    <property type="term" value="P:mitochondrial L-ornithine transmembrane transport"/>
    <property type="evidence" value="ECO:0007669"/>
    <property type="project" value="TreeGrafter"/>
</dbReference>
<evidence type="ECO:0000256" key="3">
    <source>
        <dbReference type="ARBA" id="ARBA00022448"/>
    </source>
</evidence>
<dbReference type="OrthoDB" id="2139348at2759"/>
<keyword evidence="5" id="KW-0677">Repeat</keyword>
<dbReference type="GO" id="GO:0005743">
    <property type="term" value="C:mitochondrial inner membrane"/>
    <property type="evidence" value="ECO:0007669"/>
    <property type="project" value="UniProtKB-SubCell"/>
</dbReference>
<evidence type="ECO:0000256" key="8">
    <source>
        <dbReference type="ARBA" id="ARBA00023128"/>
    </source>
</evidence>
<reference evidence="12" key="1">
    <citation type="journal article" date="2021" name="Open Biol.">
        <title>Shared evolutionary footprints suggest mitochondrial oxidative damage underlies multiple complex I losses in fungi.</title>
        <authorList>
            <person name="Schikora-Tamarit M.A."/>
            <person name="Marcet-Houben M."/>
            <person name="Nosek J."/>
            <person name="Gabaldon T."/>
        </authorList>
    </citation>
    <scope>NUCLEOTIDE SEQUENCE</scope>
    <source>
        <strain evidence="12">CBS6075</strain>
    </source>
</reference>
<dbReference type="InterPro" id="IPR002067">
    <property type="entry name" value="MCP"/>
</dbReference>
<dbReference type="PANTHER" id="PTHR45624:SF31">
    <property type="entry name" value="MITOCHONDRIAL ORNITHINE TRANSPORTER 1"/>
    <property type="match status" value="1"/>
</dbReference>
<proteinExistence type="inferred from homology"/>
<feature type="repeat" description="Solcar" evidence="10">
    <location>
        <begin position="8"/>
        <end position="97"/>
    </location>
</feature>
<dbReference type="EMBL" id="JAEUBE010000070">
    <property type="protein sequence ID" value="KAH3671285.1"/>
    <property type="molecule type" value="Genomic_DNA"/>
</dbReference>
<evidence type="ECO:0000256" key="4">
    <source>
        <dbReference type="ARBA" id="ARBA00022692"/>
    </source>
</evidence>
<keyword evidence="6" id="KW-0999">Mitochondrion inner membrane</keyword>
<evidence type="ECO:0000256" key="9">
    <source>
        <dbReference type="ARBA" id="ARBA00023136"/>
    </source>
</evidence>
<dbReference type="InterPro" id="IPR050567">
    <property type="entry name" value="Mitochondrial_Carrier"/>
</dbReference>
<keyword evidence="4 10" id="KW-0812">Transmembrane</keyword>
<keyword evidence="9 10" id="KW-0472">Membrane</keyword>
<evidence type="ECO:0000256" key="1">
    <source>
        <dbReference type="ARBA" id="ARBA00004448"/>
    </source>
</evidence>
<protein>
    <submittedName>
        <fullName evidence="12">Uncharacterized protein</fullName>
    </submittedName>
</protein>
<accession>A0A9P8TAF4</accession>
<dbReference type="Proteomes" id="UP000769157">
    <property type="component" value="Unassembled WGS sequence"/>
</dbReference>
<keyword evidence="8" id="KW-0496">Mitochondrion</keyword>
<comment type="caution">
    <text evidence="12">The sequence shown here is derived from an EMBL/GenBank/DDBJ whole genome shotgun (WGS) entry which is preliminary data.</text>
</comment>
<evidence type="ECO:0000313" key="13">
    <source>
        <dbReference type="Proteomes" id="UP000769157"/>
    </source>
</evidence>
<dbReference type="RefSeq" id="XP_046064584.1">
    <property type="nucleotide sequence ID" value="XM_046206248.1"/>
</dbReference>
<name>A0A9P8TAF4_9ASCO</name>
<evidence type="ECO:0000256" key="5">
    <source>
        <dbReference type="ARBA" id="ARBA00022737"/>
    </source>
</evidence>
<keyword evidence="7" id="KW-1133">Transmembrane helix</keyword>
<dbReference type="InterPro" id="IPR023395">
    <property type="entry name" value="MCP_dom_sf"/>
</dbReference>
<dbReference type="AlphaFoldDB" id="A0A9P8TAF4"/>
<dbReference type="Pfam" id="PF00153">
    <property type="entry name" value="Mito_carr"/>
    <property type="match status" value="3"/>
</dbReference>
<evidence type="ECO:0000256" key="11">
    <source>
        <dbReference type="RuleBase" id="RU000488"/>
    </source>
</evidence>
<evidence type="ECO:0000256" key="10">
    <source>
        <dbReference type="PROSITE-ProRule" id="PRU00282"/>
    </source>
</evidence>
<sequence>MTEESMLNDSLREIVVGSVSGAIGKVIEYPFDTVKVRLQYSQTLPEPLFTSTWDCIAKTYHNEGVFKGFWKGLLSPMMGASMEVSSLFFSYKMAQDLINLYQGNKINTELPFGYRLACGCASGMVTSFILTPVELVKCQLQVDNLKSQKTARTPLGHVISQIRTQYGLRGFWKGQSSTLVREAGGTAAWFGCYEYTLECFRGDKGPDYNYKTHELLIAGAMAGVGYNASLFPADTVKNVLQTSEHHKSVSSAIKAVHSARGLRGFYSGLGITLVKTIPASAAMFYSYEHLKRMWN</sequence>
<evidence type="ECO:0000256" key="7">
    <source>
        <dbReference type="ARBA" id="ARBA00022989"/>
    </source>
</evidence>
<comment type="similarity">
    <text evidence="2 11">Belongs to the mitochondrial carrier (TC 2.A.29) family.</text>
</comment>
<dbReference type="GO" id="GO:0000064">
    <property type="term" value="F:L-ornithine transmembrane transporter activity"/>
    <property type="evidence" value="ECO:0007669"/>
    <property type="project" value="TreeGrafter"/>
</dbReference>
<evidence type="ECO:0000313" key="12">
    <source>
        <dbReference type="EMBL" id="KAH3671285.1"/>
    </source>
</evidence>
<feature type="repeat" description="Solcar" evidence="10">
    <location>
        <begin position="210"/>
        <end position="293"/>
    </location>
</feature>
<reference evidence="12" key="2">
    <citation type="submission" date="2021-01" db="EMBL/GenBank/DDBJ databases">
        <authorList>
            <person name="Schikora-Tamarit M.A."/>
        </authorList>
    </citation>
    <scope>NUCLEOTIDE SEQUENCE</scope>
    <source>
        <strain evidence="12">CBS6075</strain>
    </source>
</reference>
<dbReference type="SUPFAM" id="SSF103506">
    <property type="entry name" value="Mitochondrial carrier"/>
    <property type="match status" value="1"/>
</dbReference>
<keyword evidence="13" id="KW-1185">Reference proteome</keyword>
<dbReference type="Gene3D" id="1.50.40.10">
    <property type="entry name" value="Mitochondrial carrier domain"/>
    <property type="match status" value="2"/>
</dbReference>
<dbReference type="PROSITE" id="PS50920">
    <property type="entry name" value="SOLCAR"/>
    <property type="match status" value="3"/>
</dbReference>
<gene>
    <name evidence="12" type="ORF">OGAPHI_000508</name>
</gene>
<feature type="repeat" description="Solcar" evidence="10">
    <location>
        <begin position="110"/>
        <end position="199"/>
    </location>
</feature>
<dbReference type="GeneID" id="70232476"/>